<evidence type="ECO:0000313" key="4">
    <source>
        <dbReference type="EMBL" id="OGG19044.1"/>
    </source>
</evidence>
<comment type="caution">
    <text evidence="4">The sequence shown here is derived from an EMBL/GenBank/DDBJ whole genome shotgun (WGS) entry which is preliminary data.</text>
</comment>
<organism evidence="4 5">
    <name type="scientific">Candidatus Gottesmanbacteria bacterium RIFCSPHIGHO2_02_FULL_39_14</name>
    <dbReference type="NCBI Taxonomy" id="1798383"/>
    <lineage>
        <taxon>Bacteria</taxon>
        <taxon>Candidatus Gottesmaniibacteriota</taxon>
    </lineage>
</organism>
<dbReference type="InterPro" id="IPR004839">
    <property type="entry name" value="Aminotransferase_I/II_large"/>
</dbReference>
<reference evidence="4 5" key="1">
    <citation type="journal article" date="2016" name="Nat. Commun.">
        <title>Thousands of microbial genomes shed light on interconnected biogeochemical processes in an aquifer system.</title>
        <authorList>
            <person name="Anantharaman K."/>
            <person name="Brown C.T."/>
            <person name="Hug L.A."/>
            <person name="Sharon I."/>
            <person name="Castelle C.J."/>
            <person name="Probst A.J."/>
            <person name="Thomas B.C."/>
            <person name="Singh A."/>
            <person name="Wilkins M.J."/>
            <person name="Karaoz U."/>
            <person name="Brodie E.L."/>
            <person name="Williams K.H."/>
            <person name="Hubbard S.S."/>
            <person name="Banfield J.F."/>
        </authorList>
    </citation>
    <scope>NUCLEOTIDE SEQUENCE [LARGE SCALE GENOMIC DNA]</scope>
</reference>
<comment type="cofactor">
    <cofactor evidence="1">
        <name>pyridoxal 5'-phosphate</name>
        <dbReference type="ChEBI" id="CHEBI:597326"/>
    </cofactor>
</comment>
<dbReference type="GO" id="GO:0030170">
    <property type="term" value="F:pyridoxal phosphate binding"/>
    <property type="evidence" value="ECO:0007669"/>
    <property type="project" value="InterPro"/>
</dbReference>
<sequence length="418" mass="45517">MGRNNFYKILQNELKRIDHAKVAKRQEKVIESFTGSHFPSAVINGKKYSIFNSNDYLGLRFADKLRQAEEKASRKYGTGPGAVRFISGTFSLYKELEKAVAGFHLRPAGMVFSSAFAANLAVIACMSKGQSKDSLVGADTLIISDELNHRSIIDGIRVAGLAKEQKQIYQHFDYQSLEKILKENIGKFKRVLVITDGIFSMLGESANIGKLEKICRKFDSEYNEGVFLITDDSHGVGAFGKTGRGAEEATGGKSDLLIGTFGKAFGSDGGYVVTDKIIIDYLRESAATYIYSNSISPGTAGSALAAIKLVDSATGRKLLKRLNQNIALFKNLMIKSGFIFAADSIHPIQPVLVADPVKTKALTDRLFGMGILVTNINYPVVPKGKDEIRVQISAAHSKKDIEKFVQKANLAAKSVGAI</sequence>
<dbReference type="InterPro" id="IPR015422">
    <property type="entry name" value="PyrdxlP-dep_Trfase_small"/>
</dbReference>
<keyword evidence="2" id="KW-0808">Transferase</keyword>
<protein>
    <recommendedName>
        <fullName evidence="3">Aminotransferase class I/classII large domain-containing protein</fullName>
    </recommendedName>
</protein>
<dbReference type="InterPro" id="IPR015424">
    <property type="entry name" value="PyrdxlP-dep_Trfase"/>
</dbReference>
<dbReference type="GO" id="GO:0016740">
    <property type="term" value="F:transferase activity"/>
    <property type="evidence" value="ECO:0007669"/>
    <property type="project" value="UniProtKB-KW"/>
</dbReference>
<dbReference type="Gene3D" id="3.40.640.10">
    <property type="entry name" value="Type I PLP-dependent aspartate aminotransferase-like (Major domain)"/>
    <property type="match status" value="1"/>
</dbReference>
<gene>
    <name evidence="4" type="ORF">A3D78_06780</name>
</gene>
<dbReference type="STRING" id="1798383.A3D78_06780"/>
<dbReference type="Pfam" id="PF00155">
    <property type="entry name" value="Aminotran_1_2"/>
    <property type="match status" value="1"/>
</dbReference>
<evidence type="ECO:0000256" key="2">
    <source>
        <dbReference type="ARBA" id="ARBA00022679"/>
    </source>
</evidence>
<dbReference type="Gene3D" id="3.90.1150.10">
    <property type="entry name" value="Aspartate Aminotransferase, domain 1"/>
    <property type="match status" value="1"/>
</dbReference>
<proteinExistence type="predicted"/>
<dbReference type="InterPro" id="IPR050087">
    <property type="entry name" value="AON_synthase_class-II"/>
</dbReference>
<dbReference type="SUPFAM" id="SSF53383">
    <property type="entry name" value="PLP-dependent transferases"/>
    <property type="match status" value="1"/>
</dbReference>
<dbReference type="EMBL" id="MFJM01000007">
    <property type="protein sequence ID" value="OGG19044.1"/>
    <property type="molecule type" value="Genomic_DNA"/>
</dbReference>
<dbReference type="PANTHER" id="PTHR13693">
    <property type="entry name" value="CLASS II AMINOTRANSFERASE/8-AMINO-7-OXONONANOATE SYNTHASE"/>
    <property type="match status" value="1"/>
</dbReference>
<accession>A0A1F6A3C4</accession>
<evidence type="ECO:0000259" key="3">
    <source>
        <dbReference type="Pfam" id="PF00155"/>
    </source>
</evidence>
<evidence type="ECO:0000313" key="5">
    <source>
        <dbReference type="Proteomes" id="UP000176253"/>
    </source>
</evidence>
<dbReference type="AlphaFoldDB" id="A0A1F6A3C4"/>
<evidence type="ECO:0000256" key="1">
    <source>
        <dbReference type="ARBA" id="ARBA00001933"/>
    </source>
</evidence>
<name>A0A1F6A3C4_9BACT</name>
<dbReference type="InterPro" id="IPR015421">
    <property type="entry name" value="PyrdxlP-dep_Trfase_major"/>
</dbReference>
<dbReference type="Proteomes" id="UP000176253">
    <property type="component" value="Unassembled WGS sequence"/>
</dbReference>
<feature type="domain" description="Aminotransferase class I/classII large" evidence="3">
    <location>
        <begin position="51"/>
        <end position="406"/>
    </location>
</feature>